<feature type="compositionally biased region" description="Low complexity" evidence="1">
    <location>
        <begin position="247"/>
        <end position="294"/>
    </location>
</feature>
<keyword evidence="2" id="KW-0472">Membrane</keyword>
<dbReference type="RefSeq" id="WP_131014689.1">
    <property type="nucleotide sequence ID" value="NZ_SIRE01000012.1"/>
</dbReference>
<evidence type="ECO:0000313" key="5">
    <source>
        <dbReference type="Proteomes" id="UP000293142"/>
    </source>
</evidence>
<evidence type="ECO:0000256" key="1">
    <source>
        <dbReference type="SAM" id="MobiDB-lite"/>
    </source>
</evidence>
<comment type="caution">
    <text evidence="4">The sequence shown here is derived from an EMBL/GenBank/DDBJ whole genome shotgun (WGS) entry which is preliminary data.</text>
</comment>
<organism evidence="4 5">
    <name type="scientific">Paenibacillus thalictri</name>
    <dbReference type="NCBI Taxonomy" id="2527873"/>
    <lineage>
        <taxon>Bacteria</taxon>
        <taxon>Bacillati</taxon>
        <taxon>Bacillota</taxon>
        <taxon>Bacilli</taxon>
        <taxon>Bacillales</taxon>
        <taxon>Paenibacillaceae</taxon>
        <taxon>Paenibacillus</taxon>
    </lineage>
</organism>
<dbReference type="AlphaFoldDB" id="A0A4Q9DMY7"/>
<feature type="region of interest" description="Disordered" evidence="1">
    <location>
        <begin position="247"/>
        <end position="315"/>
    </location>
</feature>
<feature type="signal peptide" evidence="3">
    <location>
        <begin position="1"/>
        <end position="21"/>
    </location>
</feature>
<gene>
    <name evidence="4" type="ORF">EYB31_17605</name>
</gene>
<protein>
    <recommendedName>
        <fullName evidence="6">S-layer homology domain-containing protein</fullName>
    </recommendedName>
</protein>
<keyword evidence="5" id="KW-1185">Reference proteome</keyword>
<dbReference type="EMBL" id="SIRE01000012">
    <property type="protein sequence ID" value="TBL77298.1"/>
    <property type="molecule type" value="Genomic_DNA"/>
</dbReference>
<keyword evidence="2" id="KW-1133">Transmembrane helix</keyword>
<evidence type="ECO:0008006" key="6">
    <source>
        <dbReference type="Google" id="ProtNLM"/>
    </source>
</evidence>
<feature type="transmembrane region" description="Helical" evidence="2">
    <location>
        <begin position="323"/>
        <end position="341"/>
    </location>
</feature>
<name>A0A4Q9DMY7_9BACL</name>
<sequence length="350" mass="35754">MYKYLTWLLALLLMLPTVVSAHIANEQSLYDDIAYSDARDPIVLLSGLGVIPYTHGAALFKPKDVLSRSDLAYWAGSFTGAAGEQTDAQAIRKAALAKGLLSSLDGDATAEDINQAYFQGKASIQLPAGPITREAFAQLMGKWVSSPVNGKSLADAAGFIAGPAGTLEKVATKEVKDGSGKTSTVTVLSIGGTSLELNAHPKVLHAAADAAVWEGKKVEASWLGPEQNGVRQIQLLVFAQPAGAAAGQPSGAVSGQQQAASGNNAAAAQPASPAAPSAAPPAAAQPSPGSPGAAHADHSAANHAVQAAPGEPMTAQKPASASFAVPIVIIVLLVALGFWMFRRKPGRSRS</sequence>
<keyword evidence="2" id="KW-0812">Transmembrane</keyword>
<feature type="chain" id="PRO_5020281012" description="S-layer homology domain-containing protein" evidence="3">
    <location>
        <begin position="22"/>
        <end position="350"/>
    </location>
</feature>
<evidence type="ECO:0000256" key="2">
    <source>
        <dbReference type="SAM" id="Phobius"/>
    </source>
</evidence>
<dbReference type="Proteomes" id="UP000293142">
    <property type="component" value="Unassembled WGS sequence"/>
</dbReference>
<evidence type="ECO:0000313" key="4">
    <source>
        <dbReference type="EMBL" id="TBL77298.1"/>
    </source>
</evidence>
<proteinExistence type="predicted"/>
<reference evidence="4 5" key="1">
    <citation type="submission" date="2019-02" db="EMBL/GenBank/DDBJ databases">
        <title>Paenibacillus sp. nov., isolated from surface-sterilized tissue of Thalictrum simplex L.</title>
        <authorList>
            <person name="Tuo L."/>
        </authorList>
    </citation>
    <scope>NUCLEOTIDE SEQUENCE [LARGE SCALE GENOMIC DNA]</scope>
    <source>
        <strain evidence="4 5">N2SHLJ1</strain>
    </source>
</reference>
<dbReference type="OrthoDB" id="2731768at2"/>
<keyword evidence="3" id="KW-0732">Signal</keyword>
<evidence type="ECO:0000256" key="3">
    <source>
        <dbReference type="SAM" id="SignalP"/>
    </source>
</evidence>
<accession>A0A4Q9DMY7</accession>